<dbReference type="AlphaFoldDB" id="A0A3M6TFY6"/>
<organism evidence="8 9">
    <name type="scientific">Pocillopora damicornis</name>
    <name type="common">Cauliflower coral</name>
    <name type="synonym">Millepora damicornis</name>
    <dbReference type="NCBI Taxonomy" id="46731"/>
    <lineage>
        <taxon>Eukaryota</taxon>
        <taxon>Metazoa</taxon>
        <taxon>Cnidaria</taxon>
        <taxon>Anthozoa</taxon>
        <taxon>Hexacorallia</taxon>
        <taxon>Scleractinia</taxon>
        <taxon>Astrocoeniina</taxon>
        <taxon>Pocilloporidae</taxon>
        <taxon>Pocillopora</taxon>
    </lineage>
</organism>
<keyword evidence="7" id="KW-0472">Membrane</keyword>
<dbReference type="InterPro" id="IPR000537">
    <property type="entry name" value="UbiA_prenyltransferase"/>
</dbReference>
<keyword evidence="4" id="KW-0808">Transferase</keyword>
<evidence type="ECO:0000256" key="3">
    <source>
        <dbReference type="ARBA" id="ARBA00005985"/>
    </source>
</evidence>
<evidence type="ECO:0000313" key="8">
    <source>
        <dbReference type="EMBL" id="RMX40316.1"/>
    </source>
</evidence>
<evidence type="ECO:0000313" key="9">
    <source>
        <dbReference type="Proteomes" id="UP000275408"/>
    </source>
</evidence>
<dbReference type="FunFam" id="1.20.120.1780:FF:000001">
    <property type="entry name" value="4-hydroxybenzoate octaprenyltransferase"/>
    <property type="match status" value="1"/>
</dbReference>
<sequence>MAVFTASATLPVFRTSLFMFKCVCRKSPLADEVVLARHICGSTIRTRTTWFDRQKGSQNCTARRTKVEFAPGPNTFQRTQSTFTENNSSPSTRCTPEFIKLPWGVQLGHFQAKGSRYYHSRRRLNTANFVDSCPPGAQPYLRLIRLDKPIGTWLLYLPCTWSIGLAAPAGSLPDLKLLTLFGVGALVMRGAGCTINDMWDVDFDKKVSRWNNSRGCKEIFKALLFGDQTKPWLTGFSVVMLSSLILAGMNSDQAWPYYLGLGCVSSHLAWQIKTVNLSNSADCLSKFKSNKWLGLILFAGVVAGTIVKKTTEKEETEEARNKPKL</sequence>
<evidence type="ECO:0008006" key="10">
    <source>
        <dbReference type="Google" id="ProtNLM"/>
    </source>
</evidence>
<comment type="similarity">
    <text evidence="3">Belongs to the UbiA prenyltransferase family.</text>
</comment>
<evidence type="ECO:0000256" key="5">
    <source>
        <dbReference type="ARBA" id="ARBA00022692"/>
    </source>
</evidence>
<comment type="cofactor">
    <cofactor evidence="1">
        <name>Mg(2+)</name>
        <dbReference type="ChEBI" id="CHEBI:18420"/>
    </cofactor>
</comment>
<protein>
    <recommendedName>
        <fullName evidence="10">4-hydroxybenzoate polyprenyltransferase, mitochondrial</fullName>
    </recommendedName>
</protein>
<dbReference type="EMBL" id="RCHS01003667">
    <property type="protein sequence ID" value="RMX40316.1"/>
    <property type="molecule type" value="Genomic_DNA"/>
</dbReference>
<dbReference type="PANTHER" id="PTHR11048:SF28">
    <property type="entry name" value="4-HYDROXYBENZOATE POLYPRENYLTRANSFERASE, MITOCHONDRIAL"/>
    <property type="match status" value="1"/>
</dbReference>
<gene>
    <name evidence="8" type="ORF">pdam_00008718</name>
</gene>
<dbReference type="PANTHER" id="PTHR11048">
    <property type="entry name" value="PRENYLTRANSFERASES"/>
    <property type="match status" value="1"/>
</dbReference>
<comment type="subcellular location">
    <subcellularLocation>
        <location evidence="2">Membrane</location>
        <topology evidence="2">Multi-pass membrane protein</topology>
    </subcellularLocation>
</comment>
<dbReference type="GO" id="GO:0016765">
    <property type="term" value="F:transferase activity, transferring alkyl or aryl (other than methyl) groups"/>
    <property type="evidence" value="ECO:0007669"/>
    <property type="project" value="InterPro"/>
</dbReference>
<accession>A0A3M6TFY6</accession>
<dbReference type="STRING" id="46731.A0A3M6TFY6"/>
<dbReference type="InterPro" id="IPR039653">
    <property type="entry name" value="Prenyltransferase"/>
</dbReference>
<proteinExistence type="inferred from homology"/>
<evidence type="ECO:0000256" key="7">
    <source>
        <dbReference type="ARBA" id="ARBA00023136"/>
    </source>
</evidence>
<comment type="caution">
    <text evidence="8">The sequence shown here is derived from an EMBL/GenBank/DDBJ whole genome shotgun (WGS) entry which is preliminary data.</text>
</comment>
<dbReference type="Proteomes" id="UP000275408">
    <property type="component" value="Unassembled WGS sequence"/>
</dbReference>
<keyword evidence="5" id="KW-0812">Transmembrane</keyword>
<reference evidence="8 9" key="1">
    <citation type="journal article" date="2018" name="Sci. Rep.">
        <title>Comparative analysis of the Pocillopora damicornis genome highlights role of immune system in coral evolution.</title>
        <authorList>
            <person name="Cunning R."/>
            <person name="Bay R.A."/>
            <person name="Gillette P."/>
            <person name="Baker A.C."/>
            <person name="Traylor-Knowles N."/>
        </authorList>
    </citation>
    <scope>NUCLEOTIDE SEQUENCE [LARGE SCALE GENOMIC DNA]</scope>
    <source>
        <strain evidence="8">RSMAS</strain>
        <tissue evidence="8">Whole animal</tissue>
    </source>
</reference>
<keyword evidence="9" id="KW-1185">Reference proteome</keyword>
<dbReference type="GO" id="GO:0005743">
    <property type="term" value="C:mitochondrial inner membrane"/>
    <property type="evidence" value="ECO:0007669"/>
    <property type="project" value="TreeGrafter"/>
</dbReference>
<evidence type="ECO:0000256" key="4">
    <source>
        <dbReference type="ARBA" id="ARBA00022679"/>
    </source>
</evidence>
<dbReference type="Gene3D" id="1.20.120.1780">
    <property type="entry name" value="UbiA prenyltransferase"/>
    <property type="match status" value="1"/>
</dbReference>
<evidence type="ECO:0000256" key="2">
    <source>
        <dbReference type="ARBA" id="ARBA00004141"/>
    </source>
</evidence>
<dbReference type="GO" id="GO:0006744">
    <property type="term" value="P:ubiquinone biosynthetic process"/>
    <property type="evidence" value="ECO:0007669"/>
    <property type="project" value="TreeGrafter"/>
</dbReference>
<name>A0A3M6TFY6_POCDA</name>
<dbReference type="OrthoDB" id="18170at2759"/>
<dbReference type="Pfam" id="PF01040">
    <property type="entry name" value="UbiA"/>
    <property type="match status" value="1"/>
</dbReference>
<evidence type="ECO:0000256" key="1">
    <source>
        <dbReference type="ARBA" id="ARBA00001946"/>
    </source>
</evidence>
<evidence type="ECO:0000256" key="6">
    <source>
        <dbReference type="ARBA" id="ARBA00022989"/>
    </source>
</evidence>
<keyword evidence="6" id="KW-1133">Transmembrane helix</keyword>